<dbReference type="Pfam" id="PF13910">
    <property type="entry name" value="DUF4209"/>
    <property type="match status" value="1"/>
</dbReference>
<feature type="domain" description="DUF4209" evidence="1">
    <location>
        <begin position="497"/>
        <end position="585"/>
    </location>
</feature>
<dbReference type="PATRIC" id="fig|908627.4.peg.3752"/>
<evidence type="ECO:0000259" key="2">
    <source>
        <dbReference type="Pfam" id="PF24098"/>
    </source>
</evidence>
<dbReference type="Pfam" id="PF24098">
    <property type="entry name" value="DUF7380"/>
    <property type="match status" value="1"/>
</dbReference>
<dbReference type="Proteomes" id="UP000035963">
    <property type="component" value="Unassembled WGS sequence"/>
</dbReference>
<protein>
    <submittedName>
        <fullName evidence="3">Uncharacterized protein</fullName>
    </submittedName>
</protein>
<keyword evidence="4" id="KW-1185">Reference proteome</keyword>
<feature type="domain" description="DUF7380" evidence="2">
    <location>
        <begin position="4"/>
        <end position="170"/>
    </location>
</feature>
<organism evidence="3 4">
    <name type="scientific">Caballeronia mineralivorans PML1(12)</name>
    <dbReference type="NCBI Taxonomy" id="908627"/>
    <lineage>
        <taxon>Bacteria</taxon>
        <taxon>Pseudomonadati</taxon>
        <taxon>Pseudomonadota</taxon>
        <taxon>Betaproteobacteria</taxon>
        <taxon>Burkholderiales</taxon>
        <taxon>Burkholderiaceae</taxon>
        <taxon>Caballeronia</taxon>
    </lineage>
</organism>
<gene>
    <name evidence="3" type="ORF">EOS_16750</name>
</gene>
<dbReference type="RefSeq" id="WP_047847788.1">
    <property type="nucleotide sequence ID" value="NZ_AEJF01000107.1"/>
</dbReference>
<accession>A0A0J1CXK4</accession>
<evidence type="ECO:0000259" key="1">
    <source>
        <dbReference type="Pfam" id="PF13910"/>
    </source>
</evidence>
<name>A0A0J1CXK4_9BURK</name>
<sequence>MPIDWDLITADVMTSLELDRLVETVPQKECMAYGDALSAAVKDEARWTTAQHEGLRFAGASMTMMLRAGEPSEPFGPLFVMGNSRGAVPADFPRDALLRLLEWAIALVDPELRARFLDVLWVQAKAFKAAQGAIHAYLESAKRLEHPEEWTPYVERLERALRIASSLGKGGILLRDGVLAEIESAVIRYRGEDPLYVTYRLVGLLLEFRHGDAVALARFAAIAADRAEAAGDFWRMKDYFERVAECHAATGDSDARADALRHAAEALVKEAESAAATPQPGRGAMAGASIMAQAVNAMRQAPGGKERADELHERLLELQEKSMTEMKPISTGSDASELVERALTAVRDKRFREAVLSLCTMASPPSPEKLREQVQHQAGLAILGSMLGSDVVNSRGRVVAKAPPLPQGEADSDNAGLRFRMYRNARLGRSLTVQAMLNPAREEIVAAHNPSRQDVASLIQYSPWIPPGHVESFARALVAGFQGDMLVATHLVPPQFEAMVRYVVEMAGGSTSMFDPQGLQPEKSLNALLETDEALEVFGEAGLLELNDLFVDQLGANLRNEVAHGLLEDEGMFSTDALYAWWLLLRCCVLTSMKVEVSARGTH</sequence>
<comment type="caution">
    <text evidence="3">The sequence shown here is derived from an EMBL/GenBank/DDBJ whole genome shotgun (WGS) entry which is preliminary data.</text>
</comment>
<evidence type="ECO:0000313" key="4">
    <source>
        <dbReference type="Proteomes" id="UP000035963"/>
    </source>
</evidence>
<dbReference type="InterPro" id="IPR055804">
    <property type="entry name" value="DUF7380"/>
</dbReference>
<dbReference type="AlphaFoldDB" id="A0A0J1CXK4"/>
<dbReference type="InterPro" id="IPR025209">
    <property type="entry name" value="DUF4209"/>
</dbReference>
<proteinExistence type="predicted"/>
<reference evidence="3 4" key="1">
    <citation type="journal article" date="2015" name="Genome Announc.">
        <title>Draft Genome Sequence of Burkholderia sp. Strain PML1(12), an Ectomycorrhizosphere-Inhabiting Bacterium with Effective Mineral-Weathering Ability.</title>
        <authorList>
            <person name="Uroz S."/>
            <person name="Oger P."/>
        </authorList>
    </citation>
    <scope>NUCLEOTIDE SEQUENCE [LARGE SCALE GENOMIC DNA]</scope>
    <source>
        <strain evidence="4">PML1(12)</strain>
    </source>
</reference>
<dbReference type="OrthoDB" id="5519791at2"/>
<evidence type="ECO:0000313" key="3">
    <source>
        <dbReference type="EMBL" id="KLU25081.1"/>
    </source>
</evidence>
<dbReference type="EMBL" id="AEJF01000107">
    <property type="protein sequence ID" value="KLU25081.1"/>
    <property type="molecule type" value="Genomic_DNA"/>
</dbReference>